<dbReference type="SUPFAM" id="SSF53633">
    <property type="entry name" value="Carbamate kinase-like"/>
    <property type="match status" value="1"/>
</dbReference>
<dbReference type="GO" id="GO:0006526">
    <property type="term" value="P:L-arginine biosynthetic process"/>
    <property type="evidence" value="ECO:0007669"/>
    <property type="project" value="TreeGrafter"/>
</dbReference>
<dbReference type="InterPro" id="IPR036393">
    <property type="entry name" value="AceGlu_kinase-like_sf"/>
</dbReference>
<organism evidence="3">
    <name type="scientific">freshwater metagenome</name>
    <dbReference type="NCBI Taxonomy" id="449393"/>
    <lineage>
        <taxon>unclassified sequences</taxon>
        <taxon>metagenomes</taxon>
        <taxon>ecological metagenomes</taxon>
    </lineage>
</organism>
<dbReference type="EMBL" id="CAFBQU010000074">
    <property type="protein sequence ID" value="CAB5067939.1"/>
    <property type="molecule type" value="Genomic_DNA"/>
</dbReference>
<sequence>MGAVLSAGEIPVIATVGVDSSGQTFNINADSVAAFVAGEMKAEKLLYLTDIEGLRRDVSRADSLISALTASELNELLNDGTIAGGMIPKAESCMEAVGLGVPAVHILDGRIAHVSIIELFTDAGIGTMVTKSDSTKVAKS</sequence>
<accession>A0A6J7UPT0</accession>
<evidence type="ECO:0000256" key="1">
    <source>
        <dbReference type="ARBA" id="ARBA00022679"/>
    </source>
</evidence>
<name>A0A6J7UPT0_9ZZZZ</name>
<dbReference type="AlphaFoldDB" id="A0A6J7UPT0"/>
<protein>
    <submittedName>
        <fullName evidence="3">Unannotated protein</fullName>
    </submittedName>
</protein>
<feature type="domain" description="Aspartate/glutamate/uridylate kinase" evidence="2">
    <location>
        <begin position="4"/>
        <end position="108"/>
    </location>
</feature>
<dbReference type="Pfam" id="PF00696">
    <property type="entry name" value="AA_kinase"/>
    <property type="match status" value="1"/>
</dbReference>
<gene>
    <name evidence="3" type="ORF">UFOPK4347_01628</name>
</gene>
<dbReference type="PANTHER" id="PTHR23342">
    <property type="entry name" value="N-ACETYLGLUTAMATE SYNTHASE"/>
    <property type="match status" value="1"/>
</dbReference>
<evidence type="ECO:0000313" key="3">
    <source>
        <dbReference type="EMBL" id="CAB5067939.1"/>
    </source>
</evidence>
<dbReference type="GO" id="GO:0003991">
    <property type="term" value="F:acetylglutamate kinase activity"/>
    <property type="evidence" value="ECO:0007669"/>
    <property type="project" value="TreeGrafter"/>
</dbReference>
<dbReference type="Gene3D" id="3.40.1160.10">
    <property type="entry name" value="Acetylglutamate kinase-like"/>
    <property type="match status" value="1"/>
</dbReference>
<keyword evidence="1" id="KW-0808">Transferase</keyword>
<reference evidence="3" key="1">
    <citation type="submission" date="2020-05" db="EMBL/GenBank/DDBJ databases">
        <authorList>
            <person name="Chiriac C."/>
            <person name="Salcher M."/>
            <person name="Ghai R."/>
            <person name="Kavagutti S V."/>
        </authorList>
    </citation>
    <scope>NUCLEOTIDE SEQUENCE</scope>
</reference>
<dbReference type="InterPro" id="IPR001048">
    <property type="entry name" value="Asp/Glu/Uridylate_kinase"/>
</dbReference>
<dbReference type="PANTHER" id="PTHR23342:SF0">
    <property type="entry name" value="N-ACETYLGLUTAMATE SYNTHASE, MITOCHONDRIAL"/>
    <property type="match status" value="1"/>
</dbReference>
<evidence type="ECO:0000259" key="2">
    <source>
        <dbReference type="Pfam" id="PF00696"/>
    </source>
</evidence>
<proteinExistence type="predicted"/>